<name>A0A3D9INI5_9BACL</name>
<dbReference type="EMBL" id="QRDY01000004">
    <property type="protein sequence ID" value="RED63322.1"/>
    <property type="molecule type" value="Genomic_DNA"/>
</dbReference>
<sequence>MYTTLSVVFFIHIKLFWLIVLLGHFPQEKLMVRFTGINLQLNCQLVEPNSEQLATANCSKMC</sequence>
<keyword evidence="1" id="KW-0472">Membrane</keyword>
<protein>
    <submittedName>
        <fullName evidence="2">Uncharacterized protein</fullName>
    </submittedName>
</protein>
<dbReference type="Proteomes" id="UP000256869">
    <property type="component" value="Unassembled WGS sequence"/>
</dbReference>
<evidence type="ECO:0000313" key="2">
    <source>
        <dbReference type="EMBL" id="RED63322.1"/>
    </source>
</evidence>
<evidence type="ECO:0000313" key="3">
    <source>
        <dbReference type="Proteomes" id="UP000256869"/>
    </source>
</evidence>
<organism evidence="2 3">
    <name type="scientific">Cohnella lupini</name>
    <dbReference type="NCBI Taxonomy" id="1294267"/>
    <lineage>
        <taxon>Bacteria</taxon>
        <taxon>Bacillati</taxon>
        <taxon>Bacillota</taxon>
        <taxon>Bacilli</taxon>
        <taxon>Bacillales</taxon>
        <taxon>Paenibacillaceae</taxon>
        <taxon>Cohnella</taxon>
    </lineage>
</organism>
<keyword evidence="1" id="KW-1133">Transmembrane helix</keyword>
<feature type="transmembrane region" description="Helical" evidence="1">
    <location>
        <begin position="6"/>
        <end position="25"/>
    </location>
</feature>
<comment type="caution">
    <text evidence="2">The sequence shown here is derived from an EMBL/GenBank/DDBJ whole genome shotgun (WGS) entry which is preliminary data.</text>
</comment>
<keyword evidence="3" id="KW-1185">Reference proteome</keyword>
<gene>
    <name evidence="2" type="ORF">DFP95_104317</name>
</gene>
<keyword evidence="1" id="KW-0812">Transmembrane</keyword>
<dbReference type="AlphaFoldDB" id="A0A3D9INI5"/>
<evidence type="ECO:0000256" key="1">
    <source>
        <dbReference type="SAM" id="Phobius"/>
    </source>
</evidence>
<accession>A0A3D9INI5</accession>
<proteinExistence type="predicted"/>
<reference evidence="2 3" key="1">
    <citation type="submission" date="2018-07" db="EMBL/GenBank/DDBJ databases">
        <title>Genomic Encyclopedia of Type Strains, Phase III (KMG-III): the genomes of soil and plant-associated and newly described type strains.</title>
        <authorList>
            <person name="Whitman W."/>
        </authorList>
    </citation>
    <scope>NUCLEOTIDE SEQUENCE [LARGE SCALE GENOMIC DNA]</scope>
    <source>
        <strain evidence="2 3">CECT 8236</strain>
    </source>
</reference>